<feature type="region of interest" description="Disordered" evidence="1">
    <location>
        <begin position="1"/>
        <end position="52"/>
    </location>
</feature>
<dbReference type="SUPFAM" id="SSF56112">
    <property type="entry name" value="Protein kinase-like (PK-like)"/>
    <property type="match status" value="1"/>
</dbReference>
<evidence type="ECO:0000313" key="3">
    <source>
        <dbReference type="Proteomes" id="UP001564626"/>
    </source>
</evidence>
<comment type="caution">
    <text evidence="2">The sequence shown here is derived from an EMBL/GenBank/DDBJ whole genome shotgun (WGS) entry which is preliminary data.</text>
</comment>
<proteinExistence type="predicted"/>
<keyword evidence="3" id="KW-1185">Reference proteome</keyword>
<accession>A0ABV4CA91</accession>
<dbReference type="Proteomes" id="UP001564626">
    <property type="component" value="Unassembled WGS sequence"/>
</dbReference>
<dbReference type="Pfam" id="PF04655">
    <property type="entry name" value="APH_6_hur"/>
    <property type="match status" value="1"/>
</dbReference>
<dbReference type="EMBL" id="JBGEHV010000001">
    <property type="protein sequence ID" value="MEY8038026.1"/>
    <property type="molecule type" value="Genomic_DNA"/>
</dbReference>
<feature type="compositionally biased region" description="Low complexity" evidence="1">
    <location>
        <begin position="35"/>
        <end position="52"/>
    </location>
</feature>
<name>A0ABV4CA91_9PSEU</name>
<evidence type="ECO:0000256" key="1">
    <source>
        <dbReference type="SAM" id="MobiDB-lite"/>
    </source>
</evidence>
<organism evidence="2 3">
    <name type="scientific">Saccharopolyspora cebuensis</name>
    <dbReference type="NCBI Taxonomy" id="418759"/>
    <lineage>
        <taxon>Bacteria</taxon>
        <taxon>Bacillati</taxon>
        <taxon>Actinomycetota</taxon>
        <taxon>Actinomycetes</taxon>
        <taxon>Pseudonocardiales</taxon>
        <taxon>Pseudonocardiaceae</taxon>
        <taxon>Saccharopolyspora</taxon>
    </lineage>
</organism>
<reference evidence="2 3" key="1">
    <citation type="submission" date="2024-08" db="EMBL/GenBank/DDBJ databases">
        <title>Genome mining of Saccharopolyspora cebuensis PGLac3 from Nigerian medicinal plant.</title>
        <authorList>
            <person name="Ezeobiora C.E."/>
            <person name="Igbokwe N.H."/>
            <person name="Amin D.H."/>
            <person name="Mendie U.E."/>
        </authorList>
    </citation>
    <scope>NUCLEOTIDE SEQUENCE [LARGE SCALE GENOMIC DNA]</scope>
    <source>
        <strain evidence="2 3">PGLac3</strain>
    </source>
</reference>
<sequence>MSRPAGIAGPTERTTDEPRGTREPHPAPPRRADHAATNTALSSTTRPPTPRTALLTVPQALTDSHRTGLGDTRWLAELPTLAATMLHRWDLRPDGPARHGMIALALPVTGPRGPAVLKLQPITDDTTAEPLGLHLWNGDGTVRLLDHDPGTGSMLLERLHPRSLADLDDDTHALHLLGALLARLTRTPAPPGLRHLADIGAAMLTRTPHATGHLTHPDERALLHRCAAALTDVLPEPGDRLLHWDLHYDNVLAADREPWLAIDPQPLAGHPAFELLPALDNRWDDITSTGDIPRAVRRRFHALTEHLDLERDRATAWTLARVLQNCLWDIDDGATALAPTQRAIAEALISGR</sequence>
<protein>
    <submittedName>
        <fullName evidence="2">Aminoglycoside phosphotransferase family protein</fullName>
    </submittedName>
</protein>
<evidence type="ECO:0000313" key="2">
    <source>
        <dbReference type="EMBL" id="MEY8038026.1"/>
    </source>
</evidence>
<dbReference type="InterPro" id="IPR006748">
    <property type="entry name" value="NH2Glyco/OHUrea_AB-resist_kin"/>
</dbReference>
<gene>
    <name evidence="2" type="ORF">AB8O55_01320</name>
</gene>
<feature type="compositionally biased region" description="Basic and acidic residues" evidence="1">
    <location>
        <begin position="13"/>
        <end position="34"/>
    </location>
</feature>
<dbReference type="InterPro" id="IPR011009">
    <property type="entry name" value="Kinase-like_dom_sf"/>
</dbReference>